<dbReference type="EMBL" id="WOSW01000019">
    <property type="protein sequence ID" value="NHO32994.1"/>
    <property type="molecule type" value="Genomic_DNA"/>
</dbReference>
<evidence type="ECO:0000313" key="9">
    <source>
        <dbReference type="Proteomes" id="UP000615326"/>
    </source>
</evidence>
<evidence type="ECO:0000256" key="6">
    <source>
        <dbReference type="RuleBase" id="RU000382"/>
    </source>
</evidence>
<keyword evidence="5 6" id="KW-0456">Lyase</keyword>
<reference evidence="8 9" key="1">
    <citation type="journal article" date="2020" name="Int. J. Syst. Evol. Microbiol.">
        <title>Novel acetic acid bacteria from cider fermentations: Acetobacter conturbans sp. nov. and Acetobacter fallax sp. nov.</title>
        <authorList>
            <person name="Sombolestani A.S."/>
            <person name="Cleenwerck I."/>
            <person name="Cnockaert M."/>
            <person name="Borremans W."/>
            <person name="Wieme A.D."/>
            <person name="De Vuyst L."/>
            <person name="Vandamme P."/>
        </authorList>
    </citation>
    <scope>NUCLEOTIDE SEQUENCE [LARGE SCALE GENOMIC DNA]</scope>
    <source>
        <strain evidence="8 9">LMG 1637</strain>
    </source>
</reference>
<dbReference type="InterPro" id="IPR010977">
    <property type="entry name" value="Aromatic_deC"/>
</dbReference>
<evidence type="ECO:0000256" key="5">
    <source>
        <dbReference type="ARBA" id="ARBA00023239"/>
    </source>
</evidence>
<dbReference type="PANTHER" id="PTHR11999">
    <property type="entry name" value="GROUP II PYRIDOXAL-5-PHOSPHATE DECARBOXYLASE"/>
    <property type="match status" value="1"/>
</dbReference>
<evidence type="ECO:0000256" key="1">
    <source>
        <dbReference type="ARBA" id="ARBA00001933"/>
    </source>
</evidence>
<evidence type="ECO:0000256" key="2">
    <source>
        <dbReference type="ARBA" id="ARBA00009533"/>
    </source>
</evidence>
<dbReference type="PRINTS" id="PR00800">
    <property type="entry name" value="YHDCRBOXLASE"/>
</dbReference>
<protein>
    <submittedName>
        <fullName evidence="8">Cytochrome D ubiquinol oxidase subunit I</fullName>
    </submittedName>
</protein>
<keyword evidence="9" id="KW-1185">Reference proteome</keyword>
<dbReference type="PANTHER" id="PTHR11999:SF70">
    <property type="entry name" value="MIP05841P"/>
    <property type="match status" value="1"/>
</dbReference>
<comment type="similarity">
    <text evidence="2 6">Belongs to the group II decarboxylase family.</text>
</comment>
<dbReference type="Gene3D" id="3.90.1150.10">
    <property type="entry name" value="Aspartate Aminotransferase, domain 1"/>
    <property type="match status" value="1"/>
</dbReference>
<dbReference type="Pfam" id="PF00282">
    <property type="entry name" value="Pyridoxal_deC"/>
    <property type="match status" value="1"/>
</dbReference>
<feature type="region of interest" description="Disordered" evidence="7">
    <location>
        <begin position="1"/>
        <end position="21"/>
    </location>
</feature>
<dbReference type="InterPro" id="IPR015424">
    <property type="entry name" value="PyrdxlP-dep_Trfase"/>
</dbReference>
<dbReference type="InterPro" id="IPR015422">
    <property type="entry name" value="PyrdxlP-dep_Trfase_small"/>
</dbReference>
<keyword evidence="4 6" id="KW-0663">Pyridoxal phosphate</keyword>
<comment type="cofactor">
    <cofactor evidence="1 6">
        <name>pyridoxal 5'-phosphate</name>
        <dbReference type="ChEBI" id="CHEBI:597326"/>
    </cofactor>
</comment>
<evidence type="ECO:0000313" key="8">
    <source>
        <dbReference type="EMBL" id="NHO32994.1"/>
    </source>
</evidence>
<dbReference type="InterPro" id="IPR002129">
    <property type="entry name" value="PyrdxlP-dep_de-COase"/>
</dbReference>
<evidence type="ECO:0000256" key="7">
    <source>
        <dbReference type="SAM" id="MobiDB-lite"/>
    </source>
</evidence>
<proteinExistence type="inferred from homology"/>
<gene>
    <name evidence="8" type="ORF">GOB84_10580</name>
</gene>
<dbReference type="InterPro" id="IPR015421">
    <property type="entry name" value="PyrdxlP-dep_Trfase_major"/>
</dbReference>
<dbReference type="Proteomes" id="UP000615326">
    <property type="component" value="Unassembled WGS sequence"/>
</dbReference>
<keyword evidence="3" id="KW-0210">Decarboxylase</keyword>
<dbReference type="Gene3D" id="3.40.640.10">
    <property type="entry name" value="Type I PLP-dependent aspartate aminotransferase-like (Major domain)"/>
    <property type="match status" value="1"/>
</dbReference>
<evidence type="ECO:0000256" key="4">
    <source>
        <dbReference type="ARBA" id="ARBA00022898"/>
    </source>
</evidence>
<name>A0ABX0K9A8_9PROT</name>
<dbReference type="SUPFAM" id="SSF53383">
    <property type="entry name" value="PLP-dependent transferases"/>
    <property type="match status" value="1"/>
</dbReference>
<dbReference type="RefSeq" id="WP_173577522.1">
    <property type="nucleotide sequence ID" value="NZ_WOSW01000019.1"/>
</dbReference>
<sequence>MEQTCMAEHDFPSESLDPSGEGWEQLRAEGHRMLDEMIDNLATLRERPVWQPVPAEVRETFRRAAMPEESGGLRDFFSAFSRDVLPYSVGNRHPGFMGWVHGGGTPVGMLAEMLAAGLNANLGGRDHAPVEVERMVIRWAATMMGMPETASGLLVTGSSMANFIAVIVASRARPDGVAMRTTGLQGRKLTGYAAQTVHGCVSRAFDLGGLGTDALRLVPVDAAFRMDMPVLRRMIAADRAAGFEPFLVVGTAGTVDTGAIDPLDEIAAIAEAEGLWFHVDGAFGALATLSERFRPALAAIGKADSLAFDFHKWAQVPYDAGCVIVRDPVRHAAAFAQTLSYLSREDRGTAAGAPWFCDLGPDLSRGFRALKVWATLSVYGTRRLGLMVDQCCDVARYLAARVEREAGLELMAPVTLNIVCFRVRATGEDDVALDNFNAELVKDVQESGIAVPSTTRIGGRLVIRAAIVNHRTVRADVDRMVDAVLEGAARRRDCGVRVPG</sequence>
<comment type="caution">
    <text evidence="8">The sequence shown here is derived from an EMBL/GenBank/DDBJ whole genome shotgun (WGS) entry which is preliminary data.</text>
</comment>
<dbReference type="Gene3D" id="1.20.1340.10">
    <property type="entry name" value="dopa decarboxylase, N-terminal domain"/>
    <property type="match status" value="1"/>
</dbReference>
<accession>A0ABX0K9A8</accession>
<organism evidence="8 9">
    <name type="scientific">Acetobacter fallax</name>
    <dbReference type="NCBI Taxonomy" id="1737473"/>
    <lineage>
        <taxon>Bacteria</taxon>
        <taxon>Pseudomonadati</taxon>
        <taxon>Pseudomonadota</taxon>
        <taxon>Alphaproteobacteria</taxon>
        <taxon>Acetobacterales</taxon>
        <taxon>Acetobacteraceae</taxon>
        <taxon>Acetobacter</taxon>
    </lineage>
</organism>
<evidence type="ECO:0000256" key="3">
    <source>
        <dbReference type="ARBA" id="ARBA00022793"/>
    </source>
</evidence>